<proteinExistence type="predicted"/>
<dbReference type="InterPro" id="IPR051786">
    <property type="entry name" value="ASN_synthetase/amidase"/>
</dbReference>
<feature type="domain" description="Glutamine amidotransferase type-2" evidence="5">
    <location>
        <begin position="1"/>
        <end position="208"/>
    </location>
</feature>
<dbReference type="Gene3D" id="3.60.20.10">
    <property type="entry name" value="Glutamine Phosphoribosylpyrophosphate, subunit 1, domain 1"/>
    <property type="match status" value="1"/>
</dbReference>
<dbReference type="PANTHER" id="PTHR43284:SF1">
    <property type="entry name" value="ASPARAGINE SYNTHETASE"/>
    <property type="match status" value="1"/>
</dbReference>
<accession>A0A494Z012</accession>
<evidence type="ECO:0000313" key="7">
    <source>
        <dbReference type="Proteomes" id="UP000281813"/>
    </source>
</evidence>
<evidence type="ECO:0000259" key="5">
    <source>
        <dbReference type="PROSITE" id="PS51278"/>
    </source>
</evidence>
<keyword evidence="3" id="KW-0061">Asparagine biosynthesis</keyword>
<dbReference type="InterPro" id="IPR017932">
    <property type="entry name" value="GATase_2_dom"/>
</dbReference>
<dbReference type="PANTHER" id="PTHR43284">
    <property type="entry name" value="ASPARAGINE SYNTHETASE (GLUTAMINE-HYDROLYZING)"/>
    <property type="match status" value="1"/>
</dbReference>
<comment type="caution">
    <text evidence="6">The sequence shown here is derived from an EMBL/GenBank/DDBJ whole genome shotgun (WGS) entry which is preliminary data.</text>
</comment>
<dbReference type="GO" id="GO:0004066">
    <property type="term" value="F:asparagine synthase (glutamine-hydrolyzing) activity"/>
    <property type="evidence" value="ECO:0007669"/>
    <property type="project" value="UniProtKB-EC"/>
</dbReference>
<dbReference type="EMBL" id="RBZO01000011">
    <property type="protein sequence ID" value="RKQ15825.1"/>
    <property type="molecule type" value="Genomic_DNA"/>
</dbReference>
<dbReference type="AlphaFoldDB" id="A0A494Z012"/>
<dbReference type="OrthoDB" id="2715960at2"/>
<dbReference type="Proteomes" id="UP000281813">
    <property type="component" value="Unassembled WGS sequence"/>
</dbReference>
<evidence type="ECO:0000256" key="2">
    <source>
        <dbReference type="ARBA" id="ARBA00012737"/>
    </source>
</evidence>
<dbReference type="PROSITE" id="PS51278">
    <property type="entry name" value="GATASE_TYPE_2"/>
    <property type="match status" value="1"/>
</dbReference>
<dbReference type="InterPro" id="IPR029055">
    <property type="entry name" value="Ntn_hydrolases_N"/>
</dbReference>
<dbReference type="SUPFAM" id="SSF56235">
    <property type="entry name" value="N-terminal nucleophile aminohydrolases (Ntn hydrolases)"/>
    <property type="match status" value="1"/>
</dbReference>
<evidence type="ECO:0000256" key="1">
    <source>
        <dbReference type="ARBA" id="ARBA00005187"/>
    </source>
</evidence>
<gene>
    <name evidence="6" type="ORF">D8M05_08680</name>
</gene>
<name>A0A494Z012_9BACI</name>
<protein>
    <recommendedName>
        <fullName evidence="2">asparagine synthase (glutamine-hydrolyzing)</fullName>
        <ecNumber evidence="2">6.3.5.4</ecNumber>
    </recommendedName>
</protein>
<dbReference type="GO" id="GO:0005829">
    <property type="term" value="C:cytosol"/>
    <property type="evidence" value="ECO:0007669"/>
    <property type="project" value="TreeGrafter"/>
</dbReference>
<evidence type="ECO:0000256" key="4">
    <source>
        <dbReference type="ARBA" id="ARBA00048741"/>
    </source>
</evidence>
<dbReference type="EC" id="6.3.5.4" evidence="2"/>
<dbReference type="Pfam" id="PF13537">
    <property type="entry name" value="GATase_7"/>
    <property type="match status" value="1"/>
</dbReference>
<sequence length="235" mass="27560">MHAITGIYHFNQSSVPGSHGYSLMKALHDFPEADVVFWQKQNIFLGGAIPMNFHYDTDGQVMIVADSNIDNKEELCGRLQVEPDKWGKTIDIELILLAYQKWEEETPKYLEGAFSFVVWDDRRQLMFGARDYSGSKLLYYYLDFERFAFCTRMVALLKLPYVEKKLNKDWFQTYMNDSIIENGEDESITPYELIKQVPPGYAFSINEDGMELFSYRSRRSNSRTRQETNSLHEYI</sequence>
<reference evidence="6 7" key="1">
    <citation type="journal article" date="2015" name="Antonie Van Leeuwenhoek">
        <title>Oceanobacillus bengalensis sp. nov., a bacterium isolated from seawater of the Bay of Bengal.</title>
        <authorList>
            <person name="Yongchang O."/>
            <person name="Xiang W."/>
            <person name="Wang G."/>
        </authorList>
    </citation>
    <scope>NUCLEOTIDE SEQUENCE [LARGE SCALE GENOMIC DNA]</scope>
    <source>
        <strain evidence="6 7">MCCC 1K00260</strain>
    </source>
</reference>
<dbReference type="RefSeq" id="WP_121130718.1">
    <property type="nucleotide sequence ID" value="NZ_JBHUFK010000062.1"/>
</dbReference>
<evidence type="ECO:0000313" key="6">
    <source>
        <dbReference type="EMBL" id="RKQ15825.1"/>
    </source>
</evidence>
<organism evidence="6 7">
    <name type="scientific">Oceanobacillus bengalensis</name>
    <dbReference type="NCBI Taxonomy" id="1435466"/>
    <lineage>
        <taxon>Bacteria</taxon>
        <taxon>Bacillati</taxon>
        <taxon>Bacillota</taxon>
        <taxon>Bacilli</taxon>
        <taxon>Bacillales</taxon>
        <taxon>Bacillaceae</taxon>
        <taxon>Oceanobacillus</taxon>
    </lineage>
</organism>
<comment type="pathway">
    <text evidence="1">Amino-acid biosynthesis; L-asparagine biosynthesis; L-asparagine from L-aspartate (L-Gln route): step 1/1.</text>
</comment>
<keyword evidence="3" id="KW-0028">Amino-acid biosynthesis</keyword>
<dbReference type="GO" id="GO:0006529">
    <property type="term" value="P:asparagine biosynthetic process"/>
    <property type="evidence" value="ECO:0007669"/>
    <property type="project" value="UniProtKB-KW"/>
</dbReference>
<evidence type="ECO:0000256" key="3">
    <source>
        <dbReference type="ARBA" id="ARBA00022888"/>
    </source>
</evidence>
<keyword evidence="7" id="KW-1185">Reference proteome</keyword>
<comment type="catalytic activity">
    <reaction evidence="4">
        <text>L-aspartate + L-glutamine + ATP + H2O = L-asparagine + L-glutamate + AMP + diphosphate + H(+)</text>
        <dbReference type="Rhea" id="RHEA:12228"/>
        <dbReference type="ChEBI" id="CHEBI:15377"/>
        <dbReference type="ChEBI" id="CHEBI:15378"/>
        <dbReference type="ChEBI" id="CHEBI:29985"/>
        <dbReference type="ChEBI" id="CHEBI:29991"/>
        <dbReference type="ChEBI" id="CHEBI:30616"/>
        <dbReference type="ChEBI" id="CHEBI:33019"/>
        <dbReference type="ChEBI" id="CHEBI:58048"/>
        <dbReference type="ChEBI" id="CHEBI:58359"/>
        <dbReference type="ChEBI" id="CHEBI:456215"/>
        <dbReference type="EC" id="6.3.5.4"/>
    </reaction>
</comment>